<name>A0A9W9M3H6_9EURO</name>
<dbReference type="Proteomes" id="UP001150879">
    <property type="component" value="Unassembled WGS sequence"/>
</dbReference>
<feature type="region of interest" description="Disordered" evidence="1">
    <location>
        <begin position="86"/>
        <end position="176"/>
    </location>
</feature>
<feature type="compositionally biased region" description="Polar residues" evidence="1">
    <location>
        <begin position="128"/>
        <end position="140"/>
    </location>
</feature>
<organism evidence="2 3">
    <name type="scientific">Penicillium cf. griseofulvum</name>
    <dbReference type="NCBI Taxonomy" id="2972120"/>
    <lineage>
        <taxon>Eukaryota</taxon>
        <taxon>Fungi</taxon>
        <taxon>Dikarya</taxon>
        <taxon>Ascomycota</taxon>
        <taxon>Pezizomycotina</taxon>
        <taxon>Eurotiomycetes</taxon>
        <taxon>Eurotiomycetidae</taxon>
        <taxon>Eurotiales</taxon>
        <taxon>Aspergillaceae</taxon>
        <taxon>Penicillium</taxon>
    </lineage>
</organism>
<reference evidence="2" key="2">
    <citation type="journal article" date="2023" name="IMA Fungus">
        <title>Comparative genomic study of the Penicillium genus elucidates a diverse pangenome and 15 lateral gene transfer events.</title>
        <authorList>
            <person name="Petersen C."/>
            <person name="Sorensen T."/>
            <person name="Nielsen M.R."/>
            <person name="Sondergaard T.E."/>
            <person name="Sorensen J.L."/>
            <person name="Fitzpatrick D.A."/>
            <person name="Frisvad J.C."/>
            <person name="Nielsen K.L."/>
        </authorList>
    </citation>
    <scope>NUCLEOTIDE SEQUENCE</scope>
    <source>
        <strain evidence="2">IBT 16849</strain>
    </source>
</reference>
<dbReference type="EMBL" id="JAPQKP010000005">
    <property type="protein sequence ID" value="KAJ5188306.1"/>
    <property type="molecule type" value="Genomic_DNA"/>
</dbReference>
<accession>A0A9W9M3H6</accession>
<feature type="compositionally biased region" description="Basic residues" evidence="1">
    <location>
        <begin position="91"/>
        <end position="103"/>
    </location>
</feature>
<evidence type="ECO:0000256" key="1">
    <source>
        <dbReference type="SAM" id="MobiDB-lite"/>
    </source>
</evidence>
<sequence length="176" mass="20006">MDSTRYTWDDALGGKEPREYAQNMIRLTRSADRTTFYGQLLRVRDNIERSLRSVIMNPTGNATLPEFLGHLDLKFLDWHDQVTQRDERMAAKRRTDRTGKHRPPPNIDSRQYRSQEPDRNVGRPAATASYNTKLQPSITPATLPFHPLPSTRSPPERQSTPPVAMASHSNDDVPGG</sequence>
<reference evidence="2" key="1">
    <citation type="submission" date="2022-11" db="EMBL/GenBank/DDBJ databases">
        <authorList>
            <person name="Petersen C."/>
        </authorList>
    </citation>
    <scope>NUCLEOTIDE SEQUENCE</scope>
    <source>
        <strain evidence="2">IBT 16849</strain>
    </source>
</reference>
<evidence type="ECO:0000313" key="2">
    <source>
        <dbReference type="EMBL" id="KAJ5188306.1"/>
    </source>
</evidence>
<comment type="caution">
    <text evidence="2">The sequence shown here is derived from an EMBL/GenBank/DDBJ whole genome shotgun (WGS) entry which is preliminary data.</text>
</comment>
<feature type="compositionally biased region" description="Polar residues" evidence="1">
    <location>
        <begin position="150"/>
        <end position="161"/>
    </location>
</feature>
<protein>
    <submittedName>
        <fullName evidence="2">Uncharacterized protein</fullName>
    </submittedName>
</protein>
<keyword evidence="3" id="KW-1185">Reference proteome</keyword>
<proteinExistence type="predicted"/>
<dbReference type="AlphaFoldDB" id="A0A9W9M3H6"/>
<feature type="compositionally biased region" description="Basic and acidic residues" evidence="1">
    <location>
        <begin position="110"/>
        <end position="121"/>
    </location>
</feature>
<gene>
    <name evidence="2" type="ORF">N7472_007320</name>
</gene>
<evidence type="ECO:0000313" key="3">
    <source>
        <dbReference type="Proteomes" id="UP001150879"/>
    </source>
</evidence>